<dbReference type="CDD" id="cd13589">
    <property type="entry name" value="PBP2_polyamine_RpCGA009"/>
    <property type="match status" value="1"/>
</dbReference>
<proteinExistence type="predicted"/>
<reference evidence="3 4" key="1">
    <citation type="journal article" date="2013" name="Genome Announc.">
        <title>Draft Genome Sequence of an Alphaproteobacterium, Caenispirillum salinarum AK4(T), Isolated from a Solar Saltern.</title>
        <authorList>
            <person name="Khatri I."/>
            <person name="Singh A."/>
            <person name="Korpole S."/>
            <person name="Pinnaka A.K."/>
            <person name="Subramanian S."/>
        </authorList>
    </citation>
    <scope>NUCLEOTIDE SEQUENCE [LARGE SCALE GENOMIC DNA]</scope>
    <source>
        <strain evidence="3 4">AK4</strain>
    </source>
</reference>
<dbReference type="PANTHER" id="PTHR30222:SF2">
    <property type="entry name" value="ABC TRANSPORTER SUBSTRATE-BINDING PROTEIN"/>
    <property type="match status" value="1"/>
</dbReference>
<dbReference type="RefSeq" id="WP_009541770.1">
    <property type="nucleotide sequence ID" value="NZ_ANHY01000017.1"/>
</dbReference>
<dbReference type="SUPFAM" id="SSF53850">
    <property type="entry name" value="Periplasmic binding protein-like II"/>
    <property type="match status" value="1"/>
</dbReference>
<dbReference type="Pfam" id="PF13416">
    <property type="entry name" value="SBP_bac_8"/>
    <property type="match status" value="1"/>
</dbReference>
<dbReference type="EMBL" id="ANHY01000017">
    <property type="protein sequence ID" value="EKV28113.1"/>
    <property type="molecule type" value="Genomic_DNA"/>
</dbReference>
<evidence type="ECO:0000256" key="1">
    <source>
        <dbReference type="ARBA" id="ARBA00022729"/>
    </source>
</evidence>
<dbReference type="InterPro" id="IPR006059">
    <property type="entry name" value="SBP"/>
</dbReference>
<accession>K9HC57</accession>
<sequence>MKSIATKAIIATAVAGTVAATAGAANARDLTVVSWGGAYQEAQNEVYFDPFREQTGISMIDESWDGGIGVLRAKVQGGAATWDIVQVESEELELGCEEGIYEILDWDKIGGKDRYIDSAVHDCGVGAIVYDFVIGYDKDKLDDAPDGWADFFNTEKYPGKRALRQGPKTTLEAALMADGVAPDKVYEVLGTDEGIDRAFAKLDEIRDDLIFWKAGAQPPQLLASGEVVMTSVYNGRIDAANREDNRNFGIVWNGALYTLDSWVMLAGTPNKDEAYKFLNFVGEAEYQKEFPMAIAYGVTNKEAIDAIPEERAKDLPTTKANIENAVRISDMFWLENVDRLTERFNKWAATN</sequence>
<dbReference type="STRING" id="1238182.C882_1114"/>
<dbReference type="OrthoDB" id="9815444at2"/>
<dbReference type="PANTHER" id="PTHR30222">
    <property type="entry name" value="SPERMIDINE/PUTRESCINE-BINDING PERIPLASMIC PROTEIN"/>
    <property type="match status" value="1"/>
</dbReference>
<evidence type="ECO:0000313" key="3">
    <source>
        <dbReference type="EMBL" id="EKV28113.1"/>
    </source>
</evidence>
<keyword evidence="4" id="KW-1185">Reference proteome</keyword>
<feature type="chain" id="PRO_5003931523" evidence="2">
    <location>
        <begin position="28"/>
        <end position="351"/>
    </location>
</feature>
<evidence type="ECO:0000256" key="2">
    <source>
        <dbReference type="SAM" id="SignalP"/>
    </source>
</evidence>
<dbReference type="Proteomes" id="UP000009881">
    <property type="component" value="Unassembled WGS sequence"/>
</dbReference>
<dbReference type="PATRIC" id="fig|1238182.3.peg.3328"/>
<dbReference type="AlphaFoldDB" id="K9HC57"/>
<dbReference type="Gene3D" id="3.40.190.10">
    <property type="entry name" value="Periplasmic binding protein-like II"/>
    <property type="match status" value="2"/>
</dbReference>
<feature type="signal peptide" evidence="2">
    <location>
        <begin position="1"/>
        <end position="27"/>
    </location>
</feature>
<evidence type="ECO:0000313" key="4">
    <source>
        <dbReference type="Proteomes" id="UP000009881"/>
    </source>
</evidence>
<gene>
    <name evidence="3" type="ORF">C882_1114</name>
</gene>
<comment type="caution">
    <text evidence="3">The sequence shown here is derived from an EMBL/GenBank/DDBJ whole genome shotgun (WGS) entry which is preliminary data.</text>
</comment>
<protein>
    <submittedName>
        <fullName evidence="3">ABC transporter, periplasmic spermidine putrescine-binding protein PotD</fullName>
    </submittedName>
</protein>
<name>K9HC57_9PROT</name>
<organism evidence="3 4">
    <name type="scientific">Caenispirillum salinarum AK4</name>
    <dbReference type="NCBI Taxonomy" id="1238182"/>
    <lineage>
        <taxon>Bacteria</taxon>
        <taxon>Pseudomonadati</taxon>
        <taxon>Pseudomonadota</taxon>
        <taxon>Alphaproteobacteria</taxon>
        <taxon>Rhodospirillales</taxon>
        <taxon>Novispirillaceae</taxon>
        <taxon>Caenispirillum</taxon>
    </lineage>
</organism>
<keyword evidence="1 2" id="KW-0732">Signal</keyword>
<dbReference type="eggNOG" id="COG0687">
    <property type="taxonomic scope" value="Bacteria"/>
</dbReference>